<name>A0A3N2DK30_9GAMM</name>
<dbReference type="OrthoDB" id="9801841at2"/>
<dbReference type="Gene3D" id="3.40.1730.10">
    <property type="entry name" value="pa0076 domain"/>
    <property type="match status" value="1"/>
</dbReference>
<sequence length="219" mass="25049">MTTGIYGKLPAHGDFIDRRLSHEFRTSWDCWLRRCIAVSREQLGEHWLPSYLNSPVWRFCLSSGVIDRHVWAGIVIPSVDSIGRYFPFSIVKEFPEATNCFELYYDLQEWYQATENIALQALSQQASADNLIDLIDQLQIDEATQTQVAHYGNLIVTKQEGRSNLASSHCYFTQSLLNDLDVHTAQSLWSTTSFNNTSIICQGLPASEHYHSMLSGHWE</sequence>
<dbReference type="NCBIfam" id="TIGR03373">
    <property type="entry name" value="VI_minor_4"/>
    <property type="match status" value="1"/>
</dbReference>
<protein>
    <submittedName>
        <fullName evidence="1">Type VI secretion system protein ImpM</fullName>
    </submittedName>
</protein>
<proteinExistence type="predicted"/>
<dbReference type="EMBL" id="RKHR01000005">
    <property type="protein sequence ID" value="ROS00039.1"/>
    <property type="molecule type" value="Genomic_DNA"/>
</dbReference>
<comment type="caution">
    <text evidence="1">The sequence shown here is derived from an EMBL/GenBank/DDBJ whole genome shotgun (WGS) entry which is preliminary data.</text>
</comment>
<evidence type="ECO:0000313" key="2">
    <source>
        <dbReference type="Proteomes" id="UP000275394"/>
    </source>
</evidence>
<dbReference type="InterPro" id="IPR017748">
    <property type="entry name" value="TagF"/>
</dbReference>
<reference evidence="1 2" key="1">
    <citation type="submission" date="2018-11" db="EMBL/GenBank/DDBJ databases">
        <title>Genomic Encyclopedia of Type Strains, Phase IV (KMG-IV): sequencing the most valuable type-strain genomes for metagenomic binning, comparative biology and taxonomic classification.</title>
        <authorList>
            <person name="Goeker M."/>
        </authorList>
    </citation>
    <scope>NUCLEOTIDE SEQUENCE [LARGE SCALE GENOMIC DNA]</scope>
    <source>
        <strain evidence="1 2">DSM 100316</strain>
    </source>
</reference>
<dbReference type="RefSeq" id="WP_123713033.1">
    <property type="nucleotide sequence ID" value="NZ_RKHR01000005.1"/>
</dbReference>
<dbReference type="AlphaFoldDB" id="A0A3N2DK30"/>
<dbReference type="Proteomes" id="UP000275394">
    <property type="component" value="Unassembled WGS sequence"/>
</dbReference>
<gene>
    <name evidence="1" type="ORF">EDC56_2673</name>
</gene>
<keyword evidence="2" id="KW-1185">Reference proteome</keyword>
<dbReference type="InterPro" id="IPR038225">
    <property type="entry name" value="TagF_sf"/>
</dbReference>
<organism evidence="1 2">
    <name type="scientific">Sinobacterium caligoides</name>
    <dbReference type="NCBI Taxonomy" id="933926"/>
    <lineage>
        <taxon>Bacteria</taxon>
        <taxon>Pseudomonadati</taxon>
        <taxon>Pseudomonadota</taxon>
        <taxon>Gammaproteobacteria</taxon>
        <taxon>Cellvibrionales</taxon>
        <taxon>Spongiibacteraceae</taxon>
        <taxon>Sinobacterium</taxon>
    </lineage>
</organism>
<evidence type="ECO:0000313" key="1">
    <source>
        <dbReference type="EMBL" id="ROS00039.1"/>
    </source>
</evidence>
<dbReference type="PIRSF" id="PIRSF029287">
    <property type="entry name" value="UCP029287"/>
    <property type="match status" value="1"/>
</dbReference>
<dbReference type="Pfam" id="PF09867">
    <property type="entry name" value="TagF_N"/>
    <property type="match status" value="1"/>
</dbReference>
<accession>A0A3N2DK30</accession>